<dbReference type="AlphaFoldDB" id="A0A8I0HNV7"/>
<dbReference type="PANTHER" id="PTHR31793:SF24">
    <property type="entry name" value="LONG-CHAIN ACYL-COA THIOESTERASE FADM"/>
    <property type="match status" value="1"/>
</dbReference>
<dbReference type="Gene3D" id="3.10.129.10">
    <property type="entry name" value="Hotdog Thioesterase"/>
    <property type="match status" value="1"/>
</dbReference>
<name>A0A8I0HNV7_9CORY</name>
<evidence type="ECO:0000313" key="1">
    <source>
        <dbReference type="EMBL" id="MBD8029318.1"/>
    </source>
</evidence>
<evidence type="ECO:0000313" key="2">
    <source>
        <dbReference type="Proteomes" id="UP000650224"/>
    </source>
</evidence>
<comment type="caution">
    <text evidence="1">The sequence shown here is derived from an EMBL/GenBank/DDBJ whole genome shotgun (WGS) entry which is preliminary data.</text>
</comment>
<sequence>MSRAPANCFSTDLDVRWSDQDLNGHVNNAQVITLVEEARVRAVLSWSGTSPSATTPRVVRAVNTLYDEELSYGTVTARVWISRLGTTSYTVCHELVQNDRPCVYSEAVIVVLDPETRTPTPISPELRAQLEQQQPAYL</sequence>
<dbReference type="SUPFAM" id="SSF54637">
    <property type="entry name" value="Thioesterase/thiol ester dehydrase-isomerase"/>
    <property type="match status" value="1"/>
</dbReference>
<dbReference type="GO" id="GO:0047617">
    <property type="term" value="F:fatty acyl-CoA hydrolase activity"/>
    <property type="evidence" value="ECO:0007669"/>
    <property type="project" value="TreeGrafter"/>
</dbReference>
<dbReference type="PANTHER" id="PTHR31793">
    <property type="entry name" value="4-HYDROXYBENZOYL-COA THIOESTERASE FAMILY MEMBER"/>
    <property type="match status" value="1"/>
</dbReference>
<gene>
    <name evidence="1" type="ORF">H9627_03075</name>
</gene>
<dbReference type="RefSeq" id="WP_006769597.1">
    <property type="nucleotide sequence ID" value="NZ_JACSPR010000002.1"/>
</dbReference>
<proteinExistence type="predicted"/>
<dbReference type="EMBL" id="JACSPR010000002">
    <property type="protein sequence ID" value="MBD8029318.1"/>
    <property type="molecule type" value="Genomic_DNA"/>
</dbReference>
<dbReference type="InterPro" id="IPR050563">
    <property type="entry name" value="4-hydroxybenzoyl-CoA_TE"/>
</dbReference>
<dbReference type="CDD" id="cd00586">
    <property type="entry name" value="4HBT"/>
    <property type="match status" value="1"/>
</dbReference>
<keyword evidence="2" id="KW-1185">Reference proteome</keyword>
<dbReference type="Proteomes" id="UP000650224">
    <property type="component" value="Unassembled WGS sequence"/>
</dbReference>
<protein>
    <submittedName>
        <fullName evidence="1">Acyl-CoA thioesterase</fullName>
    </submittedName>
</protein>
<organism evidence="1 2">
    <name type="scientific">Corynebacterium gallinarum</name>
    <dbReference type="NCBI Taxonomy" id="2762214"/>
    <lineage>
        <taxon>Bacteria</taxon>
        <taxon>Bacillati</taxon>
        <taxon>Actinomycetota</taxon>
        <taxon>Actinomycetes</taxon>
        <taxon>Mycobacteriales</taxon>
        <taxon>Corynebacteriaceae</taxon>
        <taxon>Corynebacterium</taxon>
    </lineage>
</organism>
<accession>A0A8I0HNV7</accession>
<dbReference type="InterPro" id="IPR029069">
    <property type="entry name" value="HotDog_dom_sf"/>
</dbReference>
<reference evidence="1 2" key="1">
    <citation type="submission" date="2020-08" db="EMBL/GenBank/DDBJ databases">
        <title>A Genomic Blueprint of the Chicken Gut Microbiome.</title>
        <authorList>
            <person name="Gilroy R."/>
            <person name="Ravi A."/>
            <person name="Getino M."/>
            <person name="Pursley I."/>
            <person name="Horton D.L."/>
            <person name="Alikhan N.-F."/>
            <person name="Baker D."/>
            <person name="Gharbi K."/>
            <person name="Hall N."/>
            <person name="Watson M."/>
            <person name="Adriaenssens E.M."/>
            <person name="Foster-Nyarko E."/>
            <person name="Jarju S."/>
            <person name="Secka A."/>
            <person name="Antonio M."/>
            <person name="Oren A."/>
            <person name="Chaudhuri R."/>
            <person name="La Ragione R.M."/>
            <person name="Hildebrand F."/>
            <person name="Pallen M.J."/>
        </authorList>
    </citation>
    <scope>NUCLEOTIDE SEQUENCE [LARGE SCALE GENOMIC DNA]</scope>
    <source>
        <strain evidence="1 2">Sa1YVA5</strain>
    </source>
</reference>
<dbReference type="Pfam" id="PF13279">
    <property type="entry name" value="4HBT_2"/>
    <property type="match status" value="1"/>
</dbReference>